<sequence length="26" mass="2996">MVDRKGSPGFPFPIEGAVFYKKIRRV</sequence>
<dbReference type="EMBL" id="JAVDQG010000004">
    <property type="protein sequence ID" value="MDR6225997.1"/>
    <property type="molecule type" value="Genomic_DNA"/>
</dbReference>
<evidence type="ECO:0000313" key="2">
    <source>
        <dbReference type="Proteomes" id="UP001185012"/>
    </source>
</evidence>
<organism evidence="1 2">
    <name type="scientific">Desmospora profundinema</name>
    <dbReference type="NCBI Taxonomy" id="1571184"/>
    <lineage>
        <taxon>Bacteria</taxon>
        <taxon>Bacillati</taxon>
        <taxon>Bacillota</taxon>
        <taxon>Bacilli</taxon>
        <taxon>Bacillales</taxon>
        <taxon>Thermoactinomycetaceae</taxon>
        <taxon>Desmospora</taxon>
    </lineage>
</organism>
<name>A0ABU1IN71_9BACL</name>
<reference evidence="1 2" key="1">
    <citation type="submission" date="2023-07" db="EMBL/GenBank/DDBJ databases">
        <title>Genomic Encyclopedia of Type Strains, Phase IV (KMG-IV): sequencing the most valuable type-strain genomes for metagenomic binning, comparative biology and taxonomic classification.</title>
        <authorList>
            <person name="Goeker M."/>
        </authorList>
    </citation>
    <scope>NUCLEOTIDE SEQUENCE [LARGE SCALE GENOMIC DNA]</scope>
    <source>
        <strain evidence="1 2">DSM 45903</strain>
    </source>
</reference>
<proteinExistence type="predicted"/>
<dbReference type="Proteomes" id="UP001185012">
    <property type="component" value="Unassembled WGS sequence"/>
</dbReference>
<accession>A0ABU1IN71</accession>
<gene>
    <name evidence="1" type="ORF">JOE21_002003</name>
</gene>
<protein>
    <submittedName>
        <fullName evidence="1">Uncharacterized protein</fullName>
    </submittedName>
</protein>
<evidence type="ECO:0000313" key="1">
    <source>
        <dbReference type="EMBL" id="MDR6225997.1"/>
    </source>
</evidence>
<keyword evidence="2" id="KW-1185">Reference proteome</keyword>
<comment type="caution">
    <text evidence="1">The sequence shown here is derived from an EMBL/GenBank/DDBJ whole genome shotgun (WGS) entry which is preliminary data.</text>
</comment>